<name>A0A0Q0S0S6_9ARCH</name>
<gene>
    <name evidence="1" type="ORF">AOG54_07200</name>
</gene>
<dbReference type="Proteomes" id="UP000050320">
    <property type="component" value="Unassembled WGS sequence"/>
</dbReference>
<keyword evidence="2" id="KW-1185">Reference proteome</keyword>
<evidence type="ECO:0000313" key="1">
    <source>
        <dbReference type="EMBL" id="KQB36606.1"/>
    </source>
</evidence>
<sequence length="452" mass="52612">MSQEGKWFEVINGIKDDDYNQRLFSTLGNRFGVFYYKKSDDVNVYIYTNSRPSFVKEAIDIDPIDSLPKAGNSYISVRLNDPYYYSDHDETGIELKGLKAFLSSLDKNQGILIWFYEYNKKSEDFEYSIKEDKFRVRIILIEKEKHVRKNQKIIHEFADSRTQNQDILKKFREYIDIDFTWKNIKKPTYKIFDPEVKFSIKEMMNTKKRTIYTYRAEITKMMIMDYSQRIELRLDNKGRGPEASEIAHKYLESKNFGGTETDINFDSRMAQLKEIASSDYKILMYGKNGDGKLEVARKLMGEILKSNRKIFILQTAMFDPFKNIVSDDEAYKVVKISLSADYAGRLIVRDGDDATLLAEKLWAEITTKSSSEKDPALFIYNVGDVIPRNDSGVPVYESEFWSSFFNLAMKKPSLIGLIYDGDGQTKLSLYTDKVIKTYMEGNETSFSIEETK</sequence>
<dbReference type="AlphaFoldDB" id="A0A0Q0S0S6"/>
<evidence type="ECO:0000313" key="2">
    <source>
        <dbReference type="Proteomes" id="UP000050320"/>
    </source>
</evidence>
<reference evidence="1 2" key="1">
    <citation type="submission" date="2015-09" db="EMBL/GenBank/DDBJ databases">
        <title>Heavy metals and arsenic resistance mechanisms in polyextremophilic archaea of the family Ferroplasmaceae.</title>
        <authorList>
            <person name="Bulaev A.G."/>
            <person name="Kanygina A.V."/>
        </authorList>
    </citation>
    <scope>NUCLEOTIDE SEQUENCE [LARGE SCALE GENOMIC DNA]</scope>
    <source>
        <strain evidence="1 2">VT</strain>
    </source>
</reference>
<protein>
    <submittedName>
        <fullName evidence="1">Uncharacterized protein</fullName>
    </submittedName>
</protein>
<organism evidence="1 2">
    <name type="scientific">Acidiplasma aeolicum</name>
    <dbReference type="NCBI Taxonomy" id="507754"/>
    <lineage>
        <taxon>Archaea</taxon>
        <taxon>Methanobacteriati</taxon>
        <taxon>Thermoplasmatota</taxon>
        <taxon>Thermoplasmata</taxon>
        <taxon>Thermoplasmatales</taxon>
        <taxon>Ferroplasmaceae</taxon>
        <taxon>Acidiplasma</taxon>
    </lineage>
</organism>
<dbReference type="RefSeq" id="WP_055032258.1">
    <property type="nucleotide sequence ID" value="NZ_LKBG01000007.1"/>
</dbReference>
<proteinExistence type="predicted"/>
<comment type="caution">
    <text evidence="1">The sequence shown here is derived from an EMBL/GenBank/DDBJ whole genome shotgun (WGS) entry which is preliminary data.</text>
</comment>
<dbReference type="EMBL" id="LKBG01000007">
    <property type="protein sequence ID" value="KQB36606.1"/>
    <property type="molecule type" value="Genomic_DNA"/>
</dbReference>
<accession>A0A0Q0S0S6</accession>